<comment type="caution">
    <text evidence="9">The sequence shown here is derived from an EMBL/GenBank/DDBJ whole genome shotgun (WGS) entry which is preliminary data.</text>
</comment>
<dbReference type="GO" id="GO:0031405">
    <property type="term" value="F:lipoic acid binding"/>
    <property type="evidence" value="ECO:0007669"/>
    <property type="project" value="TreeGrafter"/>
</dbReference>
<keyword evidence="3" id="KW-0808">Transferase</keyword>
<accession>A0A956RP76</accession>
<sequence length="212" mass="21526">MRQGTMKVDMVMPQMGESIAEGTVLKWLKKVGDHVEKDENVLEISTDKVDSEIPSPVAGTIVELKAGEGDVIPVGQVIAILDTEAKAGAGDEKPKSEPAASGSGSKAGSSAPEVKTETAARATPAAAPSSTRSTAPAPSARATGGTAASHAPSNGGTGGGGIPRQDGDRFYSPLVRSIAREEGVSLSELQSLSGSGRGGRVTKDDLLSYVDQ</sequence>
<feature type="non-terminal residue" evidence="9">
    <location>
        <position position="212"/>
    </location>
</feature>
<dbReference type="PANTHER" id="PTHR43178:SF5">
    <property type="entry name" value="LIPOAMIDE ACYLTRANSFERASE COMPONENT OF BRANCHED-CHAIN ALPHA-KETO ACID DEHYDROGENASE COMPLEX, MITOCHONDRIAL"/>
    <property type="match status" value="1"/>
</dbReference>
<feature type="compositionally biased region" description="Basic and acidic residues" evidence="6">
    <location>
        <begin position="87"/>
        <end position="96"/>
    </location>
</feature>
<feature type="domain" description="Peripheral subunit-binding (PSBD)" evidence="8">
    <location>
        <begin position="170"/>
        <end position="210"/>
    </location>
</feature>
<evidence type="ECO:0000256" key="1">
    <source>
        <dbReference type="ARBA" id="ARBA00001938"/>
    </source>
</evidence>
<dbReference type="InterPro" id="IPR050743">
    <property type="entry name" value="2-oxoacid_DH_E2_comp"/>
</dbReference>
<organism evidence="9 10">
    <name type="scientific">Eiseniibacteriota bacterium</name>
    <dbReference type="NCBI Taxonomy" id="2212470"/>
    <lineage>
        <taxon>Bacteria</taxon>
        <taxon>Candidatus Eiseniibacteriota</taxon>
    </lineage>
</organism>
<dbReference type="Pfam" id="PF00364">
    <property type="entry name" value="Biotin_lipoyl"/>
    <property type="match status" value="1"/>
</dbReference>
<keyword evidence="4" id="KW-0450">Lipoyl</keyword>
<dbReference type="InterPro" id="IPR036625">
    <property type="entry name" value="E3-bd_dom_sf"/>
</dbReference>
<reference evidence="9" key="2">
    <citation type="journal article" date="2021" name="Microbiome">
        <title>Successional dynamics and alternative stable states in a saline activated sludge microbial community over 9 years.</title>
        <authorList>
            <person name="Wang Y."/>
            <person name="Ye J."/>
            <person name="Ju F."/>
            <person name="Liu L."/>
            <person name="Boyd J.A."/>
            <person name="Deng Y."/>
            <person name="Parks D.H."/>
            <person name="Jiang X."/>
            <person name="Yin X."/>
            <person name="Woodcroft B.J."/>
            <person name="Tyson G.W."/>
            <person name="Hugenholtz P."/>
            <person name="Polz M.F."/>
            <person name="Zhang T."/>
        </authorList>
    </citation>
    <scope>NUCLEOTIDE SEQUENCE</scope>
    <source>
        <strain evidence="9">HKST-UBA01</strain>
    </source>
</reference>
<dbReference type="InterPro" id="IPR003016">
    <property type="entry name" value="2-oxoA_DH_lipoyl-BS"/>
</dbReference>
<evidence type="ECO:0000259" key="8">
    <source>
        <dbReference type="PROSITE" id="PS51826"/>
    </source>
</evidence>
<keyword evidence="5" id="KW-0012">Acyltransferase</keyword>
<evidence type="ECO:0000256" key="6">
    <source>
        <dbReference type="SAM" id="MobiDB-lite"/>
    </source>
</evidence>
<reference evidence="9" key="1">
    <citation type="submission" date="2020-04" db="EMBL/GenBank/DDBJ databases">
        <authorList>
            <person name="Zhang T."/>
        </authorList>
    </citation>
    <scope>NUCLEOTIDE SEQUENCE</scope>
    <source>
        <strain evidence="9">HKST-UBA01</strain>
    </source>
</reference>
<evidence type="ECO:0000256" key="5">
    <source>
        <dbReference type="ARBA" id="ARBA00023315"/>
    </source>
</evidence>
<evidence type="ECO:0000256" key="4">
    <source>
        <dbReference type="ARBA" id="ARBA00022823"/>
    </source>
</evidence>
<dbReference type="Gene3D" id="2.40.50.100">
    <property type="match status" value="1"/>
</dbReference>
<dbReference type="GO" id="GO:0016407">
    <property type="term" value="F:acetyltransferase activity"/>
    <property type="evidence" value="ECO:0007669"/>
    <property type="project" value="TreeGrafter"/>
</dbReference>
<feature type="compositionally biased region" description="Low complexity" evidence="6">
    <location>
        <begin position="97"/>
        <end position="149"/>
    </location>
</feature>
<feature type="compositionally biased region" description="Low complexity" evidence="6">
    <location>
        <begin position="184"/>
        <end position="194"/>
    </location>
</feature>
<evidence type="ECO:0000259" key="7">
    <source>
        <dbReference type="PROSITE" id="PS50968"/>
    </source>
</evidence>
<name>A0A956RP76_UNCEI</name>
<dbReference type="PROSITE" id="PS50968">
    <property type="entry name" value="BIOTINYL_LIPOYL"/>
    <property type="match status" value="1"/>
</dbReference>
<comment type="similarity">
    <text evidence="2">Belongs to the 2-oxoacid dehydrogenase family.</text>
</comment>
<gene>
    <name evidence="9" type="ORF">KC729_11675</name>
</gene>
<dbReference type="InterPro" id="IPR011053">
    <property type="entry name" value="Single_hybrid_motif"/>
</dbReference>
<dbReference type="SUPFAM" id="SSF51230">
    <property type="entry name" value="Single hybrid motif"/>
    <property type="match status" value="1"/>
</dbReference>
<dbReference type="CDD" id="cd06849">
    <property type="entry name" value="lipoyl_domain"/>
    <property type="match status" value="1"/>
</dbReference>
<dbReference type="InterPro" id="IPR000089">
    <property type="entry name" value="Biotin_lipoyl"/>
</dbReference>
<evidence type="ECO:0000256" key="2">
    <source>
        <dbReference type="ARBA" id="ARBA00007317"/>
    </source>
</evidence>
<dbReference type="EMBL" id="JAGQHR010000354">
    <property type="protein sequence ID" value="MCA9728336.1"/>
    <property type="molecule type" value="Genomic_DNA"/>
</dbReference>
<feature type="domain" description="Lipoyl-binding" evidence="7">
    <location>
        <begin position="7"/>
        <end position="82"/>
    </location>
</feature>
<dbReference type="Proteomes" id="UP000697710">
    <property type="component" value="Unassembled WGS sequence"/>
</dbReference>
<dbReference type="Pfam" id="PF02817">
    <property type="entry name" value="E3_binding"/>
    <property type="match status" value="1"/>
</dbReference>
<proteinExistence type="inferred from homology"/>
<protein>
    <submittedName>
        <fullName evidence="9">E3 binding domain-containing protein</fullName>
    </submittedName>
</protein>
<feature type="region of interest" description="Disordered" evidence="6">
    <location>
        <begin position="87"/>
        <end position="212"/>
    </location>
</feature>
<dbReference type="SUPFAM" id="SSF47005">
    <property type="entry name" value="Peripheral subunit-binding domain of 2-oxo acid dehydrogenase complex"/>
    <property type="match status" value="1"/>
</dbReference>
<comment type="cofactor">
    <cofactor evidence="1">
        <name>(R)-lipoate</name>
        <dbReference type="ChEBI" id="CHEBI:83088"/>
    </cofactor>
</comment>
<dbReference type="Gene3D" id="4.10.320.10">
    <property type="entry name" value="E3-binding domain"/>
    <property type="match status" value="1"/>
</dbReference>
<evidence type="ECO:0000256" key="3">
    <source>
        <dbReference type="ARBA" id="ARBA00022679"/>
    </source>
</evidence>
<dbReference type="PROSITE" id="PS51826">
    <property type="entry name" value="PSBD"/>
    <property type="match status" value="1"/>
</dbReference>
<dbReference type="PROSITE" id="PS00189">
    <property type="entry name" value="LIPOYL"/>
    <property type="match status" value="1"/>
</dbReference>
<dbReference type="GO" id="GO:0005737">
    <property type="term" value="C:cytoplasm"/>
    <property type="evidence" value="ECO:0007669"/>
    <property type="project" value="TreeGrafter"/>
</dbReference>
<dbReference type="InterPro" id="IPR004167">
    <property type="entry name" value="PSBD"/>
</dbReference>
<evidence type="ECO:0000313" key="9">
    <source>
        <dbReference type="EMBL" id="MCA9728336.1"/>
    </source>
</evidence>
<evidence type="ECO:0000313" key="10">
    <source>
        <dbReference type="Proteomes" id="UP000697710"/>
    </source>
</evidence>
<dbReference type="AlphaFoldDB" id="A0A956RP76"/>
<dbReference type="PANTHER" id="PTHR43178">
    <property type="entry name" value="DIHYDROLIPOAMIDE ACETYLTRANSFERASE COMPONENT OF PYRUVATE DEHYDROGENASE COMPLEX"/>
    <property type="match status" value="1"/>
</dbReference>